<dbReference type="InterPro" id="IPR029058">
    <property type="entry name" value="AB_hydrolase_fold"/>
</dbReference>
<evidence type="ECO:0000313" key="2">
    <source>
        <dbReference type="EMBL" id="WAJ69127.1"/>
    </source>
</evidence>
<dbReference type="PANTHER" id="PTHR40111:SF1">
    <property type="entry name" value="CEPHALOSPORIN-C DEACETYLASE"/>
    <property type="match status" value="1"/>
</dbReference>
<dbReference type="Pfam" id="PF05448">
    <property type="entry name" value="AXE1"/>
    <property type="match status" value="1"/>
</dbReference>
<protein>
    <submittedName>
        <fullName evidence="2">Acetylxylan esterase</fullName>
    </submittedName>
</protein>
<accession>A0ABY7AHN3</accession>
<evidence type="ECO:0000313" key="3">
    <source>
        <dbReference type="Proteomes" id="UP001163726"/>
    </source>
</evidence>
<dbReference type="EMBL" id="CP109965">
    <property type="protein sequence ID" value="WAJ69127.1"/>
    <property type="molecule type" value="Genomic_DNA"/>
</dbReference>
<sequence>MFNTINDSAFNFDPSYGFSLTQLLNISAPSEPENFVSFWKKKYQSALSIQPQPSLKDTGKTINRHRIFDIEYQTTDNLTIGGWLTLPDSGQVERGFIVGHGYGGRDAPDTHLPFKNAACLFLCCRGISRSKSAPFSSNPAFHVLHDIDKPKDYILAGCVEDTWIATSCLLRLFPQLSGHLGYLGISFSGGIGALALAWENRIQKAHFNVPSFGHHWLRMKLKTTGSANAVQEYALKHPNVLDTLAYYDAAIAAKYIQMPVHIAAALYDPVVAPPSQFSIYNALPDNNKSLFILDAGHTEYSAQQVQEKTLLNQLEQYFSRL</sequence>
<dbReference type="Proteomes" id="UP001163726">
    <property type="component" value="Chromosome"/>
</dbReference>
<keyword evidence="3" id="KW-1185">Reference proteome</keyword>
<dbReference type="Gene3D" id="3.40.50.1820">
    <property type="entry name" value="alpha/beta hydrolase"/>
    <property type="match status" value="1"/>
</dbReference>
<gene>
    <name evidence="2" type="ORF">OLW01_07975</name>
</gene>
<evidence type="ECO:0000259" key="1">
    <source>
        <dbReference type="Pfam" id="PF05448"/>
    </source>
</evidence>
<feature type="domain" description="Acetyl xylan esterase" evidence="1">
    <location>
        <begin position="28"/>
        <end position="309"/>
    </location>
</feature>
<dbReference type="InterPro" id="IPR008391">
    <property type="entry name" value="AXE1_dom"/>
</dbReference>
<dbReference type="RefSeq" id="WP_268073319.1">
    <property type="nucleotide sequence ID" value="NZ_CP109965.1"/>
</dbReference>
<name>A0ABY7AHN3_9ALTE</name>
<reference evidence="2" key="1">
    <citation type="submission" date="2022-10" db="EMBL/GenBank/DDBJ databases">
        <title>Catenovulum adriacola sp. nov. isolated in the Harbour of Susak.</title>
        <authorList>
            <person name="Schoch T."/>
            <person name="Reich S.J."/>
            <person name="Stoeferle S."/>
            <person name="Flaiz M."/>
            <person name="Kazda M."/>
            <person name="Riedel C.U."/>
            <person name="Duerre P."/>
        </authorList>
    </citation>
    <scope>NUCLEOTIDE SEQUENCE</scope>
    <source>
        <strain evidence="2">TS8</strain>
    </source>
</reference>
<dbReference type="SUPFAM" id="SSF53474">
    <property type="entry name" value="alpha/beta-Hydrolases"/>
    <property type="match status" value="1"/>
</dbReference>
<dbReference type="InterPro" id="IPR039069">
    <property type="entry name" value="CE7"/>
</dbReference>
<dbReference type="PANTHER" id="PTHR40111">
    <property type="entry name" value="CEPHALOSPORIN-C DEACETYLASE"/>
    <property type="match status" value="1"/>
</dbReference>
<organism evidence="2 3">
    <name type="scientific">Catenovulum adriaticum</name>
    <dbReference type="NCBI Taxonomy" id="2984846"/>
    <lineage>
        <taxon>Bacteria</taxon>
        <taxon>Pseudomonadati</taxon>
        <taxon>Pseudomonadota</taxon>
        <taxon>Gammaproteobacteria</taxon>
        <taxon>Alteromonadales</taxon>
        <taxon>Alteromonadaceae</taxon>
        <taxon>Catenovulum</taxon>
    </lineage>
</organism>
<proteinExistence type="predicted"/>